<evidence type="ECO:0000256" key="2">
    <source>
        <dbReference type="ARBA" id="ARBA00022801"/>
    </source>
</evidence>
<dbReference type="CDD" id="cd06127">
    <property type="entry name" value="DEDDh"/>
    <property type="match status" value="1"/>
</dbReference>
<evidence type="ECO:0000256" key="3">
    <source>
        <dbReference type="ARBA" id="ARBA00022839"/>
    </source>
</evidence>
<dbReference type="SUPFAM" id="SSF52113">
    <property type="entry name" value="BRCT domain"/>
    <property type="match status" value="1"/>
</dbReference>
<evidence type="ECO:0000256" key="1">
    <source>
        <dbReference type="ARBA" id="ARBA00022722"/>
    </source>
</evidence>
<dbReference type="SMART" id="SM00479">
    <property type="entry name" value="EXOIII"/>
    <property type="match status" value="1"/>
</dbReference>
<keyword evidence="2" id="KW-0378">Hydrolase</keyword>
<proteinExistence type="predicted"/>
<dbReference type="InterPro" id="IPR036420">
    <property type="entry name" value="BRCT_dom_sf"/>
</dbReference>
<organism evidence="5 6">
    <name type="scientific">Actinoalloteichus caeruleus DSM 43889</name>
    <dbReference type="NCBI Taxonomy" id="1120930"/>
    <lineage>
        <taxon>Bacteria</taxon>
        <taxon>Bacillati</taxon>
        <taxon>Actinomycetota</taxon>
        <taxon>Actinomycetes</taxon>
        <taxon>Pseudonocardiales</taxon>
        <taxon>Pseudonocardiaceae</taxon>
        <taxon>Actinoalloteichus</taxon>
        <taxon>Actinoalloteichus cyanogriseus</taxon>
    </lineage>
</organism>
<protein>
    <submittedName>
        <fullName evidence="5">DNA polymerase-3 subunit epsilon</fullName>
    </submittedName>
</protein>
<dbReference type="PANTHER" id="PTHR30231:SF4">
    <property type="entry name" value="PROTEIN NEN2"/>
    <property type="match status" value="1"/>
</dbReference>
<dbReference type="InterPro" id="IPR036397">
    <property type="entry name" value="RNaseH_sf"/>
</dbReference>
<gene>
    <name evidence="5" type="ORF">G443_001571</name>
</gene>
<name>A0ABT1JHP6_ACTCY</name>
<dbReference type="RefSeq" id="WP_026420770.1">
    <property type="nucleotide sequence ID" value="NZ_AUBJ02000001.1"/>
</dbReference>
<keyword evidence="3" id="KW-0269">Exonuclease</keyword>
<comment type="caution">
    <text evidence="5">The sequence shown here is derived from an EMBL/GenBank/DDBJ whole genome shotgun (WGS) entry which is preliminary data.</text>
</comment>
<dbReference type="Gene3D" id="3.40.50.10190">
    <property type="entry name" value="BRCT domain"/>
    <property type="match status" value="1"/>
</dbReference>
<dbReference type="EMBL" id="AUBJ02000001">
    <property type="protein sequence ID" value="MCP2331301.1"/>
    <property type="molecule type" value="Genomic_DNA"/>
</dbReference>
<dbReference type="NCBIfam" id="TIGR00573">
    <property type="entry name" value="dnaq"/>
    <property type="match status" value="1"/>
</dbReference>
<evidence type="ECO:0000313" key="6">
    <source>
        <dbReference type="Proteomes" id="UP000791080"/>
    </source>
</evidence>
<dbReference type="SUPFAM" id="SSF53098">
    <property type="entry name" value="Ribonuclease H-like"/>
    <property type="match status" value="1"/>
</dbReference>
<dbReference type="Gene3D" id="3.30.420.10">
    <property type="entry name" value="Ribonuclease H-like superfamily/Ribonuclease H"/>
    <property type="match status" value="1"/>
</dbReference>
<reference evidence="5 6" key="2">
    <citation type="submission" date="2022-06" db="EMBL/GenBank/DDBJ databases">
        <title>Genomic Encyclopedia of Type Strains, Phase I: the one thousand microbial genomes (KMG-I) project.</title>
        <authorList>
            <person name="Kyrpides N."/>
        </authorList>
    </citation>
    <scope>NUCLEOTIDE SEQUENCE [LARGE SCALE GENOMIC DNA]</scope>
    <source>
        <strain evidence="5 6">DSM 43889</strain>
    </source>
</reference>
<evidence type="ECO:0000313" key="5">
    <source>
        <dbReference type="EMBL" id="MCP2331301.1"/>
    </source>
</evidence>
<accession>A0ABT1JHP6</accession>
<keyword evidence="6" id="KW-1185">Reference proteome</keyword>
<keyword evidence="1" id="KW-0540">Nuclease</keyword>
<evidence type="ECO:0000259" key="4">
    <source>
        <dbReference type="SMART" id="SM00479"/>
    </source>
</evidence>
<dbReference type="Pfam" id="PF00929">
    <property type="entry name" value="RNase_T"/>
    <property type="match status" value="1"/>
</dbReference>
<dbReference type="InterPro" id="IPR006054">
    <property type="entry name" value="DnaQ"/>
</dbReference>
<dbReference type="InterPro" id="IPR012337">
    <property type="entry name" value="RNaseH-like_sf"/>
</dbReference>
<feature type="domain" description="Exonuclease" evidence="4">
    <location>
        <begin position="3"/>
        <end position="170"/>
    </location>
</feature>
<reference evidence="5 6" key="1">
    <citation type="submission" date="2013-07" db="EMBL/GenBank/DDBJ databases">
        <authorList>
            <consortium name="DOE Joint Genome Institute"/>
            <person name="Reeve W."/>
            <person name="Huntemann M."/>
            <person name="Han J."/>
            <person name="Chen A."/>
            <person name="Kyrpides N."/>
            <person name="Mavromatis K."/>
            <person name="Markowitz V."/>
            <person name="Palaniappan K."/>
            <person name="Ivanova N."/>
            <person name="Schaumberg A."/>
            <person name="Pati A."/>
            <person name="Liolios K."/>
            <person name="Nordberg H.P."/>
            <person name="Cantor M.N."/>
            <person name="Hua S.X."/>
            <person name="Woyke T."/>
        </authorList>
    </citation>
    <scope>NUCLEOTIDE SEQUENCE [LARGE SCALE GENOMIC DNA]</scope>
    <source>
        <strain evidence="5 6">DSM 43889</strain>
    </source>
</reference>
<sequence>MTGYAVVDLETTGLAAALHDRVVEIAILHVDRDGTITDEWCTLINPHRDLGPQHVHGISASDVRGAPTFDRVAGLVAEKLAGRVLVAHNLSFDAGFLSAEFARAGVTVPLDAETGVCTMRLAKKYLPRSRRSLAACCAAVGLRQTAAHEALHDARAAAGLLGYYLGAAGRPEPWADLFDRAENARWPLLPVWDLPEHTRRRRVPLGERPHFLERLPEGHCDAPAEAASAEAYLALLDTALLDHVISQSEQDALVDLAGRLDLRRETARDLHRAYLRASVLARTTTPFPASGRLAAPVLERETTSLVRLAALLGLSAGEAAEADRAARDRAPRPSAPGQAEAVARPGRFALAQGDRVVFTGATREPREVWQHRAAAAGLAVTPENVSRRTRLVVAADPDSMSMKARRARAYQIPIVTEDGFARLLAGMGAS</sequence>
<dbReference type="PANTHER" id="PTHR30231">
    <property type="entry name" value="DNA POLYMERASE III SUBUNIT EPSILON"/>
    <property type="match status" value="1"/>
</dbReference>
<dbReference type="InterPro" id="IPR013520">
    <property type="entry name" value="Ribonucl_H"/>
</dbReference>
<dbReference type="Proteomes" id="UP000791080">
    <property type="component" value="Unassembled WGS sequence"/>
</dbReference>